<name>A0A846JUP9_CLOBO</name>
<dbReference type="GO" id="GO:0004519">
    <property type="term" value="F:endonuclease activity"/>
    <property type="evidence" value="ECO:0007669"/>
    <property type="project" value="UniProtKB-KW"/>
</dbReference>
<gene>
    <name evidence="2" type="ORF">FDB51_08015</name>
</gene>
<dbReference type="SUPFAM" id="SSF54060">
    <property type="entry name" value="His-Me finger endonucleases"/>
    <property type="match status" value="1"/>
</dbReference>
<keyword evidence="2" id="KW-0540">Nuclease</keyword>
<dbReference type="RefSeq" id="WP_053342109.1">
    <property type="nucleotide sequence ID" value="NZ_LFPD01000008.1"/>
</dbReference>
<dbReference type="InterPro" id="IPR044925">
    <property type="entry name" value="His-Me_finger_sf"/>
</dbReference>
<dbReference type="EMBL" id="SWVK01000009">
    <property type="protein sequence ID" value="NFN35075.1"/>
    <property type="molecule type" value="Genomic_DNA"/>
</dbReference>
<evidence type="ECO:0000259" key="1">
    <source>
        <dbReference type="Pfam" id="PF13392"/>
    </source>
</evidence>
<accession>A0A846JUP9</accession>
<keyword evidence="2" id="KW-0255">Endonuclease</keyword>
<organism evidence="2 3">
    <name type="scientific">Clostridium botulinum</name>
    <dbReference type="NCBI Taxonomy" id="1491"/>
    <lineage>
        <taxon>Bacteria</taxon>
        <taxon>Bacillati</taxon>
        <taxon>Bacillota</taxon>
        <taxon>Clostridia</taxon>
        <taxon>Eubacteriales</taxon>
        <taxon>Clostridiaceae</taxon>
        <taxon>Clostridium</taxon>
    </lineage>
</organism>
<protein>
    <submittedName>
        <fullName evidence="2">HNH endonuclease</fullName>
    </submittedName>
</protein>
<feature type="domain" description="HNH nuclease" evidence="1">
    <location>
        <begin position="128"/>
        <end position="170"/>
    </location>
</feature>
<proteinExistence type="predicted"/>
<dbReference type="InterPro" id="IPR003615">
    <property type="entry name" value="HNH_nuc"/>
</dbReference>
<keyword evidence="2" id="KW-0378">Hydrolase</keyword>
<sequence>MKGRPSGSKSKVLHIWNDEEKEYLKEITPGHHYMEIQKIINEKFDLKLTINQIKGAISRYKLNTGFTGHMPKGNIPHNKGMKGIYAKGSEKTWFKKGQIPFNHKPVGSERITKDGYIEIKIAESNKWRLKHLVIWEKKNGKVPKGYAIVFSDRDKTNLNIDNLILVTRHQLLIMNKNKLIYNDAELTKTGVAIAAIQEKISKRRCCK</sequence>
<comment type="caution">
    <text evidence="2">The sequence shown here is derived from an EMBL/GenBank/DDBJ whole genome shotgun (WGS) entry which is preliminary data.</text>
</comment>
<evidence type="ECO:0000313" key="2">
    <source>
        <dbReference type="EMBL" id="NFN35075.1"/>
    </source>
</evidence>
<reference evidence="2 3" key="1">
    <citation type="submission" date="2019-04" db="EMBL/GenBank/DDBJ databases">
        <title>Genome sequencing of Clostridium botulinum Groups I-IV and Clostridium butyricum.</title>
        <authorList>
            <person name="Brunt J."/>
            <person name="Van Vliet A.H.M."/>
            <person name="Stringer S.C."/>
            <person name="Carter A.T."/>
            <person name="Peck M.W."/>
        </authorList>
    </citation>
    <scope>NUCLEOTIDE SEQUENCE [LARGE SCALE GENOMIC DNA]</scope>
    <source>
        <strain evidence="2 3">CB-K-33E</strain>
    </source>
</reference>
<dbReference type="Proteomes" id="UP000473681">
    <property type="component" value="Unassembled WGS sequence"/>
</dbReference>
<dbReference type="Pfam" id="PF13392">
    <property type="entry name" value="HNH_3"/>
    <property type="match status" value="1"/>
</dbReference>
<dbReference type="AlphaFoldDB" id="A0A846JUP9"/>
<dbReference type="Gene3D" id="3.90.75.20">
    <property type="match status" value="1"/>
</dbReference>
<dbReference type="OrthoDB" id="6638408at2"/>
<evidence type="ECO:0000313" key="3">
    <source>
        <dbReference type="Proteomes" id="UP000473681"/>
    </source>
</evidence>